<dbReference type="AlphaFoldDB" id="A0A9Q3CEL1"/>
<organism evidence="1 2">
    <name type="scientific">Austropuccinia psidii MF-1</name>
    <dbReference type="NCBI Taxonomy" id="1389203"/>
    <lineage>
        <taxon>Eukaryota</taxon>
        <taxon>Fungi</taxon>
        <taxon>Dikarya</taxon>
        <taxon>Basidiomycota</taxon>
        <taxon>Pucciniomycotina</taxon>
        <taxon>Pucciniomycetes</taxon>
        <taxon>Pucciniales</taxon>
        <taxon>Sphaerophragmiaceae</taxon>
        <taxon>Austropuccinia</taxon>
    </lineage>
</organism>
<dbReference type="EMBL" id="AVOT02006315">
    <property type="protein sequence ID" value="MBW0481262.1"/>
    <property type="molecule type" value="Genomic_DNA"/>
</dbReference>
<evidence type="ECO:0000313" key="2">
    <source>
        <dbReference type="Proteomes" id="UP000765509"/>
    </source>
</evidence>
<sequence length="295" mass="34519">MTYSEKGALKQLQEASILPKLSFLGEYDPMEPIDYIDGLFIDLPSISDYWMNARLNTAFKGHASIWYTEIKKIHARRNWPWWKSQIIQKYSNVPWYGKRPCHLKMTSNKPKERVAEVTNKKNYCQNFGSKDHYPKNFAKAKKKVYAIEHVPEEESSTEDCESDSMGDSIREHYYDYQDPKEEYLVVYQEERQLKIQDTQLEARIPKDTANKNFCKHTQDAQTFLVKQTSLIAYIHGTATTMTVFIYNVQHPLIIDSGAHCSIAAREYLDNYFSNWEDKLFPTKQKSFESASGKMI</sequence>
<gene>
    <name evidence="1" type="ORF">O181_020977</name>
</gene>
<dbReference type="Proteomes" id="UP000765509">
    <property type="component" value="Unassembled WGS sequence"/>
</dbReference>
<proteinExistence type="predicted"/>
<keyword evidence="2" id="KW-1185">Reference proteome</keyword>
<accession>A0A9Q3CEL1</accession>
<evidence type="ECO:0000313" key="1">
    <source>
        <dbReference type="EMBL" id="MBW0481262.1"/>
    </source>
</evidence>
<name>A0A9Q3CEL1_9BASI</name>
<comment type="caution">
    <text evidence="1">The sequence shown here is derived from an EMBL/GenBank/DDBJ whole genome shotgun (WGS) entry which is preliminary data.</text>
</comment>
<protein>
    <submittedName>
        <fullName evidence="1">Uncharacterized protein</fullName>
    </submittedName>
</protein>
<reference evidence="1" key="1">
    <citation type="submission" date="2021-03" db="EMBL/GenBank/DDBJ databases">
        <title>Draft genome sequence of rust myrtle Austropuccinia psidii MF-1, a brazilian biotype.</title>
        <authorList>
            <person name="Quecine M.C."/>
            <person name="Pachon D.M.R."/>
            <person name="Bonatelli M.L."/>
            <person name="Correr F.H."/>
            <person name="Franceschini L.M."/>
            <person name="Leite T.F."/>
            <person name="Margarido G.R.A."/>
            <person name="Almeida C.A."/>
            <person name="Ferrarezi J.A."/>
            <person name="Labate C.A."/>
        </authorList>
    </citation>
    <scope>NUCLEOTIDE SEQUENCE</scope>
    <source>
        <strain evidence="1">MF-1</strain>
    </source>
</reference>